<dbReference type="PROSITE" id="PS50330">
    <property type="entry name" value="UIM"/>
    <property type="match status" value="1"/>
</dbReference>
<evidence type="ECO:0000313" key="2">
    <source>
        <dbReference type="EMBL" id="BBF89729.1"/>
    </source>
</evidence>
<dbReference type="AlphaFoldDB" id="A0A679BE91"/>
<feature type="compositionally biased region" description="Acidic residues" evidence="1">
    <location>
        <begin position="141"/>
        <end position="150"/>
    </location>
</feature>
<gene>
    <name evidence="2" type="primary">BBa0076N07.16</name>
</gene>
<protein>
    <submittedName>
        <fullName evidence="2">Uncharacterized protein</fullName>
    </submittedName>
</protein>
<organism evidence="2">
    <name type="scientific">Oryza nivara</name>
    <name type="common">Indian wild rice</name>
    <name type="synonym">Oryza sativa f. spontanea</name>
    <dbReference type="NCBI Taxonomy" id="4536"/>
    <lineage>
        <taxon>Eukaryota</taxon>
        <taxon>Viridiplantae</taxon>
        <taxon>Streptophyta</taxon>
        <taxon>Embryophyta</taxon>
        <taxon>Tracheophyta</taxon>
        <taxon>Spermatophyta</taxon>
        <taxon>Magnoliopsida</taxon>
        <taxon>Liliopsida</taxon>
        <taxon>Poales</taxon>
        <taxon>Poaceae</taxon>
        <taxon>BOP clade</taxon>
        <taxon>Oryzoideae</taxon>
        <taxon>Oryzeae</taxon>
        <taxon>Oryzinae</taxon>
        <taxon>Oryza</taxon>
    </lineage>
</organism>
<dbReference type="EMBL" id="AP018870">
    <property type="protein sequence ID" value="BBF89729.1"/>
    <property type="molecule type" value="Genomic_DNA"/>
</dbReference>
<reference evidence="2" key="1">
    <citation type="submission" date="2018-08" db="EMBL/GenBank/DDBJ databases">
        <title>Oryza nivara genomic DNA, chromosome 11, BAC clone:BBa0076N07.</title>
        <authorList>
            <person name="Wu J."/>
            <person name="Kanamori H."/>
        </authorList>
    </citation>
    <scope>NUCLEOTIDE SEQUENCE</scope>
    <source>
        <strain evidence="2">W0106</strain>
    </source>
</reference>
<proteinExistence type="predicted"/>
<evidence type="ECO:0000256" key="1">
    <source>
        <dbReference type="SAM" id="MobiDB-lite"/>
    </source>
</evidence>
<accession>A0A679BE91</accession>
<name>A0A679BE91_ORYNI</name>
<sequence>MEQLKLWWLDLKDKSVMMEQHVKEVAKRESVVTAREEAILATEREVETLWKWVADLEAASRGTALHLRGPGAPTNIHDTAASSNRVAGEETSSIDPLQLVAFPSRDRGRRKGCQMADVATRIAALFDRGEYVDPDLAAAIEESEEEEEDCTKDPELAQAPTIENSNPSPAPDA</sequence>
<feature type="region of interest" description="Disordered" evidence="1">
    <location>
        <begin position="140"/>
        <end position="173"/>
    </location>
</feature>
<dbReference type="InterPro" id="IPR003903">
    <property type="entry name" value="UIM_dom"/>
</dbReference>